<sequence>MLILQKSERNNRALGFFGDSLLMTSMSMDEVQAVLAPYHSQIQRVVVDSYEEWQRVSSFRAMSGYSPVLYSRTMANYVFDAIARNAQSTFSCDRTVLIRQESQTIKFIFGGKVIVRFKKGDEDNLGKNILTQAVLDYLDPQQILPGFPPEAAKVEIVWSSNEIGTSIEEILVVARDRHALLWSYRIDDEAGGVDESGVLPFPTGPGPDEFSPLVVIKPRKSERESK</sequence>
<dbReference type="EMBL" id="ALJF01000014">
    <property type="protein sequence ID" value="EKF58027.1"/>
    <property type="molecule type" value="Genomic_DNA"/>
</dbReference>
<dbReference type="eggNOG" id="ENOG50335MP">
    <property type="taxonomic scope" value="Bacteria"/>
</dbReference>
<proteinExistence type="predicted"/>
<accession>K2QSI3</accession>
<gene>
    <name evidence="2" type="ORF">QWE_18914</name>
</gene>
<name>K2QSI3_9HYPH</name>
<evidence type="ECO:0000313" key="3">
    <source>
        <dbReference type="Proteomes" id="UP000007123"/>
    </source>
</evidence>
<organism evidence="2 3">
    <name type="scientific">Agrobacterium albertimagni AOL15</name>
    <dbReference type="NCBI Taxonomy" id="1156935"/>
    <lineage>
        <taxon>Bacteria</taxon>
        <taxon>Pseudomonadati</taxon>
        <taxon>Pseudomonadota</taxon>
        <taxon>Alphaproteobacteria</taxon>
        <taxon>Hyphomicrobiales</taxon>
        <taxon>Rhizobiaceae</taxon>
        <taxon>Rhizobium/Agrobacterium group</taxon>
        <taxon>Agrobacterium</taxon>
    </lineage>
</organism>
<comment type="caution">
    <text evidence="2">The sequence shown here is derived from an EMBL/GenBank/DDBJ whole genome shotgun (WGS) entry which is preliminary data.</text>
</comment>
<protein>
    <submittedName>
        <fullName evidence="2">Uncharacterized protein</fullName>
    </submittedName>
</protein>
<dbReference type="Proteomes" id="UP000007123">
    <property type="component" value="Unassembled WGS sequence"/>
</dbReference>
<evidence type="ECO:0000256" key="1">
    <source>
        <dbReference type="SAM" id="MobiDB-lite"/>
    </source>
</evidence>
<feature type="region of interest" description="Disordered" evidence="1">
    <location>
        <begin position="193"/>
        <end position="226"/>
    </location>
</feature>
<dbReference type="STRING" id="1156935.QWE_18914"/>
<keyword evidence="3" id="KW-1185">Reference proteome</keyword>
<evidence type="ECO:0000313" key="2">
    <source>
        <dbReference type="EMBL" id="EKF58027.1"/>
    </source>
</evidence>
<dbReference type="AlphaFoldDB" id="K2QSI3"/>
<reference evidence="2 3" key="1">
    <citation type="journal article" date="2012" name="J. Bacteriol.">
        <title>Draft Genome Sequence of Agrobacterium albertimagni Strain AOL15.</title>
        <authorList>
            <person name="Trimble W.L."/>
            <person name="Phung le T."/>
            <person name="Meyer F."/>
            <person name="Gilbert J.A."/>
            <person name="Silver S."/>
        </authorList>
    </citation>
    <scope>NUCLEOTIDE SEQUENCE [LARGE SCALE GENOMIC DNA]</scope>
    <source>
        <strain evidence="2 3">AOL15</strain>
    </source>
</reference>